<comment type="pathway">
    <text evidence="1 5">Carotenoid biosynthesis.</text>
</comment>
<accession>A0ABZ0VDL4</accession>
<keyword evidence="8" id="KW-1185">Reference proteome</keyword>
<evidence type="ECO:0000256" key="2">
    <source>
        <dbReference type="ARBA" id="ARBA00006046"/>
    </source>
</evidence>
<dbReference type="EC" id="1.-.-.-" evidence="7"/>
<dbReference type="InterPro" id="IPR008150">
    <property type="entry name" value="Phytoene_DH_bac_CS"/>
</dbReference>
<dbReference type="PANTHER" id="PTHR43734:SF1">
    <property type="entry name" value="PHYTOENE DESATURASE"/>
    <property type="match status" value="1"/>
</dbReference>
<dbReference type="PRINTS" id="PR00411">
    <property type="entry name" value="PNDRDTASEI"/>
</dbReference>
<keyword evidence="3 5" id="KW-0125">Carotenoid biosynthesis</keyword>
<evidence type="ECO:0000256" key="4">
    <source>
        <dbReference type="ARBA" id="ARBA00023002"/>
    </source>
</evidence>
<reference evidence="7 8" key="1">
    <citation type="submission" date="2023-06" db="EMBL/GenBank/DDBJ databases">
        <title>Rock-solubilizing bacteria, Microbacterium invictum, promotes re-establishment of vegetation in rocky wasteland by accelerating rock bio-weathering and reshaping soil bacterial community.</title>
        <authorList>
            <person name="Liu C."/>
        </authorList>
    </citation>
    <scope>NUCLEOTIDE SEQUENCE [LARGE SCALE GENOMIC DNA]</scope>
    <source>
        <strain evidence="7 8">X-18</strain>
    </source>
</reference>
<dbReference type="InterPro" id="IPR002937">
    <property type="entry name" value="Amino_oxidase"/>
</dbReference>
<dbReference type="InterPro" id="IPR014105">
    <property type="entry name" value="Carotenoid/retinoid_OxRdtase"/>
</dbReference>
<dbReference type="Gene3D" id="3.50.50.60">
    <property type="entry name" value="FAD/NAD(P)-binding domain"/>
    <property type="match status" value="2"/>
</dbReference>
<dbReference type="EMBL" id="CP139779">
    <property type="protein sequence ID" value="WQB70215.1"/>
    <property type="molecule type" value="Genomic_DNA"/>
</dbReference>
<sequence>MTAGGARVVVVGAGFGGLAAAARLAAAGHEVTVLEKRDLIGGRAYRYDIDGFRFDGGPTVLTAPFMFEELFALAGEKLSDHVELVPLDPFYRAFDASGGRFDFRASLADFREEVARRSPADVTGFDRLQRKISGIFDAFYPYTERSMMQLHVMLRMLPYLLRHGAARGMQHLVNTTVRDPFLRRALSFHPLLIGGDPARTPSLYALIAEFERRWGVHYAIGGTSALVEAIGALVQRLGGTIRCGAEVDRILLAGGRVTGVRLVDGSEIEADVVVSGADPGATYERLLAAAPQAAASRMRMRRSTPSMSLHVLYFGADRTWPDTPLAHHNLLLGGDARAVMQRVFRPKARDLESSAHLTADDLFLYVHVPTRTDSSVAPPGCEALYVLVAFPALPAHGVRSPEAAAHEAARVRRLVLDTLDRRFLPGLSDHIVAEHAIGPEHFRDVLQTPRGAAFSLQPTLFQSGWFRPHNRSRAVRGLYLVGAGTHPGAGVPAVLASGKIAAGLIGEEYPRATARRAGDADTSRVADEVPS</sequence>
<proteinExistence type="inferred from homology"/>
<dbReference type="InterPro" id="IPR036188">
    <property type="entry name" value="FAD/NAD-bd_sf"/>
</dbReference>
<dbReference type="Proteomes" id="UP001324533">
    <property type="component" value="Chromosome"/>
</dbReference>
<dbReference type="GO" id="GO:0016491">
    <property type="term" value="F:oxidoreductase activity"/>
    <property type="evidence" value="ECO:0007669"/>
    <property type="project" value="UniProtKB-KW"/>
</dbReference>
<feature type="domain" description="Amine oxidase" evidence="6">
    <location>
        <begin position="16"/>
        <end position="505"/>
    </location>
</feature>
<evidence type="ECO:0000259" key="6">
    <source>
        <dbReference type="Pfam" id="PF01593"/>
    </source>
</evidence>
<dbReference type="SUPFAM" id="SSF51905">
    <property type="entry name" value="FAD/NAD(P)-binding domain"/>
    <property type="match status" value="1"/>
</dbReference>
<protein>
    <submittedName>
        <fullName evidence="7">Phytoene desaturase family protein</fullName>
        <ecNumber evidence="7">1.-.-.-</ecNumber>
    </submittedName>
</protein>
<organism evidence="7 8">
    <name type="scientific">Microbacterium invictum</name>
    <dbReference type="NCBI Taxonomy" id="515415"/>
    <lineage>
        <taxon>Bacteria</taxon>
        <taxon>Bacillati</taxon>
        <taxon>Actinomycetota</taxon>
        <taxon>Actinomycetes</taxon>
        <taxon>Micrococcales</taxon>
        <taxon>Microbacteriaceae</taxon>
        <taxon>Microbacterium</taxon>
    </lineage>
</organism>
<keyword evidence="4 5" id="KW-0560">Oxidoreductase</keyword>
<dbReference type="PROSITE" id="PS00982">
    <property type="entry name" value="PHYTOENE_DH"/>
    <property type="match status" value="1"/>
</dbReference>
<gene>
    <name evidence="7" type="primary">crtI</name>
    <name evidence="7" type="ORF">T9R20_16180</name>
</gene>
<comment type="similarity">
    <text evidence="2 5">Belongs to the carotenoid/retinoid oxidoreductase family.</text>
</comment>
<evidence type="ECO:0000313" key="7">
    <source>
        <dbReference type="EMBL" id="WQB70215.1"/>
    </source>
</evidence>
<name>A0ABZ0VDL4_9MICO</name>
<dbReference type="NCBIfam" id="TIGR02734">
    <property type="entry name" value="crtI_fam"/>
    <property type="match status" value="1"/>
</dbReference>
<evidence type="ECO:0000256" key="3">
    <source>
        <dbReference type="ARBA" id="ARBA00022746"/>
    </source>
</evidence>
<dbReference type="PANTHER" id="PTHR43734">
    <property type="entry name" value="PHYTOENE DESATURASE"/>
    <property type="match status" value="1"/>
</dbReference>
<evidence type="ECO:0000313" key="8">
    <source>
        <dbReference type="Proteomes" id="UP001324533"/>
    </source>
</evidence>
<dbReference type="Pfam" id="PF01593">
    <property type="entry name" value="Amino_oxidase"/>
    <property type="match status" value="1"/>
</dbReference>
<evidence type="ECO:0000256" key="1">
    <source>
        <dbReference type="ARBA" id="ARBA00004829"/>
    </source>
</evidence>
<evidence type="ECO:0000256" key="5">
    <source>
        <dbReference type="RuleBase" id="RU362075"/>
    </source>
</evidence>